<dbReference type="PANTHER" id="PTHR32243:SF34">
    <property type="entry name" value="GALACTOOLIGOSACCHARIDES TRANSPORT SYSTEM PERMEASE PROTEIN GANQ"/>
    <property type="match status" value="1"/>
</dbReference>
<dbReference type="SUPFAM" id="SSF161098">
    <property type="entry name" value="MetI-like"/>
    <property type="match status" value="1"/>
</dbReference>
<evidence type="ECO:0000256" key="7">
    <source>
        <dbReference type="ARBA" id="ARBA00023136"/>
    </source>
</evidence>
<keyword evidence="6 8" id="KW-1133">Transmembrane helix</keyword>
<feature type="transmembrane region" description="Helical" evidence="8">
    <location>
        <begin position="77"/>
        <end position="96"/>
    </location>
</feature>
<organism evidence="10 11">
    <name type="scientific">Heyndrickxia oleronia</name>
    <dbReference type="NCBI Taxonomy" id="38875"/>
    <lineage>
        <taxon>Bacteria</taxon>
        <taxon>Bacillati</taxon>
        <taxon>Bacillota</taxon>
        <taxon>Bacilli</taxon>
        <taxon>Bacillales</taxon>
        <taxon>Bacillaceae</taxon>
        <taxon>Heyndrickxia</taxon>
    </lineage>
</organism>
<dbReference type="InterPro" id="IPR035906">
    <property type="entry name" value="MetI-like_sf"/>
</dbReference>
<feature type="transmembrane region" description="Helical" evidence="8">
    <location>
        <begin position="12"/>
        <end position="34"/>
    </location>
</feature>
<evidence type="ECO:0000256" key="5">
    <source>
        <dbReference type="ARBA" id="ARBA00022692"/>
    </source>
</evidence>
<gene>
    <name evidence="10" type="ORF">P5X88_25325</name>
</gene>
<dbReference type="PROSITE" id="PS50928">
    <property type="entry name" value="ABC_TM1"/>
    <property type="match status" value="1"/>
</dbReference>
<evidence type="ECO:0000313" key="11">
    <source>
        <dbReference type="Proteomes" id="UP001159179"/>
    </source>
</evidence>
<feature type="transmembrane region" description="Helical" evidence="8">
    <location>
        <begin position="108"/>
        <end position="130"/>
    </location>
</feature>
<evidence type="ECO:0000256" key="8">
    <source>
        <dbReference type="RuleBase" id="RU363032"/>
    </source>
</evidence>
<protein>
    <submittedName>
        <fullName evidence="10">Sugar ABC transporter permease</fullName>
    </submittedName>
</protein>
<dbReference type="Gene3D" id="1.10.3720.10">
    <property type="entry name" value="MetI-like"/>
    <property type="match status" value="1"/>
</dbReference>
<keyword evidence="2 8" id="KW-0813">Transport</keyword>
<feature type="transmembrane region" description="Helical" evidence="8">
    <location>
        <begin position="183"/>
        <end position="205"/>
    </location>
</feature>
<keyword evidence="4" id="KW-0762">Sugar transport</keyword>
<feature type="transmembrane region" description="Helical" evidence="8">
    <location>
        <begin position="242"/>
        <end position="263"/>
    </location>
</feature>
<sequence>MNRKTKDKWISVGKHIILVLVAIFTVYPVVWVFIGSLNPGDSLFNTSLFPKSLTFKHYVELFQDTQYFNWYKNTLKIAIWNMIISTFLVVTAAYAFSRFRFPGRKEGLMTMLVLQMFPGFMGMIAIYILLLQLGLLDNHWGLILVYAGGSIPFNAWLVKGYFDSMPKSLEEAAKMDGAGHVTIFFRVMMPLSVPILVFVAVSNFIGPWMDFIFARLVLRSNENKTLAIGLFEMVTGRGNTEFTTFAAGAVLVAIPITILFMIFQKYMVEGLKAGANK</sequence>
<reference evidence="10" key="1">
    <citation type="submission" date="2023-03" db="EMBL/GenBank/DDBJ databases">
        <title>Bacterial isolates from washroom surfaces on a university campus.</title>
        <authorList>
            <person name="Holman D.B."/>
            <person name="Gzyl K.E."/>
            <person name="Taheri A.E."/>
        </authorList>
    </citation>
    <scope>NUCLEOTIDE SEQUENCE</scope>
    <source>
        <strain evidence="10">RD03</strain>
    </source>
</reference>
<dbReference type="GO" id="GO:0042956">
    <property type="term" value="P:maltodextrin transmembrane transport"/>
    <property type="evidence" value="ECO:0007669"/>
    <property type="project" value="TreeGrafter"/>
</dbReference>
<feature type="domain" description="ABC transmembrane type-1" evidence="9">
    <location>
        <begin position="71"/>
        <end position="263"/>
    </location>
</feature>
<dbReference type="Pfam" id="PF00528">
    <property type="entry name" value="BPD_transp_1"/>
    <property type="match status" value="1"/>
</dbReference>
<evidence type="ECO:0000256" key="1">
    <source>
        <dbReference type="ARBA" id="ARBA00004651"/>
    </source>
</evidence>
<comment type="subcellular location">
    <subcellularLocation>
        <location evidence="1 8">Cell membrane</location>
        <topology evidence="1 8">Multi-pass membrane protein</topology>
    </subcellularLocation>
</comment>
<keyword evidence="5 8" id="KW-0812">Transmembrane</keyword>
<keyword evidence="7 8" id="KW-0472">Membrane</keyword>
<comment type="caution">
    <text evidence="10">The sequence shown here is derived from an EMBL/GenBank/DDBJ whole genome shotgun (WGS) entry which is preliminary data.</text>
</comment>
<name>A0AAW6T5F7_9BACI</name>
<dbReference type="AlphaFoldDB" id="A0AAW6T5F7"/>
<evidence type="ECO:0000313" key="10">
    <source>
        <dbReference type="EMBL" id="MDH5164257.1"/>
    </source>
</evidence>
<dbReference type="Proteomes" id="UP001159179">
    <property type="component" value="Unassembled WGS sequence"/>
</dbReference>
<proteinExistence type="inferred from homology"/>
<dbReference type="GO" id="GO:0015423">
    <property type="term" value="F:ABC-type maltose transporter activity"/>
    <property type="evidence" value="ECO:0007669"/>
    <property type="project" value="TreeGrafter"/>
</dbReference>
<evidence type="ECO:0000256" key="6">
    <source>
        <dbReference type="ARBA" id="ARBA00022989"/>
    </source>
</evidence>
<dbReference type="FunFam" id="1.10.3720.10:FF:000034">
    <property type="entry name" value="Sugar ABC transporter permease"/>
    <property type="match status" value="1"/>
</dbReference>
<evidence type="ECO:0000256" key="2">
    <source>
        <dbReference type="ARBA" id="ARBA00022448"/>
    </source>
</evidence>
<dbReference type="PANTHER" id="PTHR32243">
    <property type="entry name" value="MALTOSE TRANSPORT SYSTEM PERMEASE-RELATED"/>
    <property type="match status" value="1"/>
</dbReference>
<dbReference type="InterPro" id="IPR000515">
    <property type="entry name" value="MetI-like"/>
</dbReference>
<comment type="similarity">
    <text evidence="8">Belongs to the binding-protein-dependent transport system permease family.</text>
</comment>
<dbReference type="RefSeq" id="WP_071977645.1">
    <property type="nucleotide sequence ID" value="NZ_JAMAXL010000019.1"/>
</dbReference>
<feature type="transmembrane region" description="Helical" evidence="8">
    <location>
        <begin position="142"/>
        <end position="162"/>
    </location>
</feature>
<evidence type="ECO:0000256" key="3">
    <source>
        <dbReference type="ARBA" id="ARBA00022475"/>
    </source>
</evidence>
<evidence type="ECO:0000259" key="9">
    <source>
        <dbReference type="PROSITE" id="PS50928"/>
    </source>
</evidence>
<dbReference type="CDD" id="cd06261">
    <property type="entry name" value="TM_PBP2"/>
    <property type="match status" value="1"/>
</dbReference>
<dbReference type="InterPro" id="IPR050901">
    <property type="entry name" value="BP-dep_ABC_trans_perm"/>
</dbReference>
<dbReference type="EMBL" id="JAROYP010000027">
    <property type="protein sequence ID" value="MDH5164257.1"/>
    <property type="molecule type" value="Genomic_DNA"/>
</dbReference>
<keyword evidence="3" id="KW-1003">Cell membrane</keyword>
<accession>A0AAW6T5F7</accession>
<evidence type="ECO:0000256" key="4">
    <source>
        <dbReference type="ARBA" id="ARBA00022597"/>
    </source>
</evidence>
<dbReference type="GO" id="GO:0005886">
    <property type="term" value="C:plasma membrane"/>
    <property type="evidence" value="ECO:0007669"/>
    <property type="project" value="UniProtKB-SubCell"/>
</dbReference>